<proteinExistence type="inferred from homology"/>
<dbReference type="HOGENOM" id="CLU_027749_0_0_1"/>
<feature type="repeat" description="ANK" evidence="1">
    <location>
        <begin position="128"/>
        <end position="148"/>
    </location>
</feature>
<feature type="binding site" evidence="3">
    <location>
        <begin position="404"/>
        <end position="408"/>
    </location>
    <ligand>
        <name>ATP</name>
        <dbReference type="ChEBI" id="CHEBI:30616"/>
    </ligand>
</feature>
<dbReference type="PROSITE" id="PS51509">
    <property type="entry name" value="PHOSPHAGEN_KINASE_N"/>
    <property type="match status" value="1"/>
</dbReference>
<dbReference type="PANTHER" id="PTHR24172">
    <property type="entry name" value="ANK_REP_REGION DOMAIN-CONTAINING PROTEIN"/>
    <property type="match status" value="1"/>
</dbReference>
<feature type="binding site" evidence="3">
    <location>
        <position position="529"/>
    </location>
    <ligand>
        <name>ATP</name>
        <dbReference type="ChEBI" id="CHEBI:30616"/>
    </ligand>
</feature>
<organism evidence="4">
    <name type="scientific">Dendroctonus ponderosae</name>
    <name type="common">Mountain pine beetle</name>
    <dbReference type="NCBI Taxonomy" id="77166"/>
    <lineage>
        <taxon>Eukaryota</taxon>
        <taxon>Metazoa</taxon>
        <taxon>Ecdysozoa</taxon>
        <taxon>Arthropoda</taxon>
        <taxon>Hexapoda</taxon>
        <taxon>Insecta</taxon>
        <taxon>Pterygota</taxon>
        <taxon>Neoptera</taxon>
        <taxon>Endopterygota</taxon>
        <taxon>Coleoptera</taxon>
        <taxon>Polyphaga</taxon>
        <taxon>Cucujiformia</taxon>
        <taxon>Curculionidae</taxon>
        <taxon>Scolytinae</taxon>
        <taxon>Dendroctonus</taxon>
    </lineage>
</organism>
<dbReference type="PROSITE" id="PS51510">
    <property type="entry name" value="PHOSPHAGEN_KINASE_C"/>
    <property type="match status" value="1"/>
</dbReference>
<dbReference type="PROSITE" id="PS50088">
    <property type="entry name" value="ANK_REPEAT"/>
    <property type="match status" value="2"/>
</dbReference>
<evidence type="ECO:0000256" key="1">
    <source>
        <dbReference type="PROSITE-ProRule" id="PRU00023"/>
    </source>
</evidence>
<dbReference type="OrthoDB" id="432281at2759"/>
<reference evidence="4" key="1">
    <citation type="journal article" date="2013" name="Genome Biol.">
        <title>Draft genome of the mountain pine beetle, Dendroctonus ponderosae Hopkins, a major forest pest.</title>
        <authorList>
            <person name="Keeling C.I."/>
            <person name="Yuen M.M."/>
            <person name="Liao N.Y."/>
            <person name="Docking T.R."/>
            <person name="Chan S.K."/>
            <person name="Taylor G.A."/>
            <person name="Palmquist D.L."/>
            <person name="Jackman S.D."/>
            <person name="Nguyen A."/>
            <person name="Li M."/>
            <person name="Henderson H."/>
            <person name="Janes J.K."/>
            <person name="Zhao Y."/>
            <person name="Pandoh P."/>
            <person name="Moore R."/>
            <person name="Sperling F.A."/>
            <person name="Huber D.P."/>
            <person name="Birol I."/>
            <person name="Jones S.J."/>
            <person name="Bohlmann J."/>
        </authorList>
    </citation>
    <scope>NUCLEOTIDE SEQUENCE</scope>
</reference>
<dbReference type="InterPro" id="IPR002110">
    <property type="entry name" value="Ankyrin_rpt"/>
</dbReference>
<dbReference type="Pfam" id="PF00217">
    <property type="entry name" value="ATP-gua_Ptrans"/>
    <property type="match status" value="1"/>
</dbReference>
<keyword evidence="3" id="KW-0808">Transferase</keyword>
<dbReference type="SUPFAM" id="SSF48034">
    <property type="entry name" value="Guanido kinase N-terminal domain"/>
    <property type="match status" value="1"/>
</dbReference>
<dbReference type="EMBL" id="KB740997">
    <property type="protein sequence ID" value="ENN75851.1"/>
    <property type="molecule type" value="Genomic_DNA"/>
</dbReference>
<dbReference type="InterPro" id="IPR014746">
    <property type="entry name" value="Gln_synth/guanido_kin_cat_dom"/>
</dbReference>
<evidence type="ECO:0000313" key="4">
    <source>
        <dbReference type="EMBL" id="ENN75851.1"/>
    </source>
</evidence>
<keyword evidence="1" id="KW-0040">ANK repeat</keyword>
<dbReference type="InterPro" id="IPR036770">
    <property type="entry name" value="Ankyrin_rpt-contain_sf"/>
</dbReference>
<keyword evidence="3" id="KW-0547">Nucleotide-binding</keyword>
<dbReference type="Pfam" id="PF12796">
    <property type="entry name" value="Ank_2"/>
    <property type="match status" value="1"/>
</dbReference>
<dbReference type="OMA" id="NIDEIFV"/>
<name>N6U5C7_DENPD</name>
<sequence length="681" mass="76610">MNASLFCRSLIKARRFNIAGVVNGEHEIESTNNEGQNRLVTDDEDIRMMIASGNMEQLAALVLNGHGEKLIGEKSNNQELQTFLDNVPVYMAKIKRIHVAAREGSLRDLQAALDRRKFAVARDNVSPNGASPLHVAVAFGRTSVVRYLAGRFPETVHVEDTNGRTPLHYAAVLRDNGHYYNLLTHLGADNRIKDKLGNTPAFYTKNQQDFNHRLVLKEFGAEDHADEFGSNNVSEDLWSACKNLDDEDMITVLEKCFTVIHGRRNSNAISASSVSTVSSQVAHVYNNMSATILSKQIKRSTFDTVKLKLTKLDHNLYDIIWPSVKKLPTEPSIRLSLEEDFPLGIVAPDLHVYKVFEEFLNPIIKAYNYFDVNHEFTAQPPTEFLSNGNEVNLDLDPHGNLVITGTLECMRNLKEFELPKSLSPSELETVERVITNVLLSKETARALYPNASEDEVQKNGSGVYFTMNEVLEQPSESRVILASNNLLIPLWNIAESDRVHGKHWPYGRGVFINNNYTLAVYVNVLDHIRVVTCASHSNIGNLGLIYSRLCRLMAILDRDLEFSFDERLGYLSCRPTMLGCGLRFTLTLKCPNLLKEPDNLLSLCSVRTLSYSRNSNCPDVFKVANRVSVGVTELQCFQDFSTAVANILQLEKDMSMTNSLHIAAMFLNIFKKRRSTYANNE</sequence>
<keyword evidence="3" id="KW-0067">ATP-binding</keyword>
<gene>
    <name evidence="4" type="ORF">YQE_07580</name>
</gene>
<dbReference type="SMART" id="SM00248">
    <property type="entry name" value="ANK"/>
    <property type="match status" value="2"/>
</dbReference>
<dbReference type="InterPro" id="IPR022414">
    <property type="entry name" value="ATP-guanido_PTrfase_cat"/>
</dbReference>
<dbReference type="GO" id="GO:0016301">
    <property type="term" value="F:kinase activity"/>
    <property type="evidence" value="ECO:0007669"/>
    <property type="project" value="UniProtKB-KW"/>
</dbReference>
<dbReference type="SUPFAM" id="SSF55931">
    <property type="entry name" value="Glutamine synthetase/guanido kinase"/>
    <property type="match status" value="1"/>
</dbReference>
<dbReference type="Gene3D" id="1.10.135.10">
    <property type="entry name" value="ATP:guanido phosphotransferase, N-terminal domain"/>
    <property type="match status" value="1"/>
</dbReference>
<evidence type="ECO:0000256" key="3">
    <source>
        <dbReference type="PROSITE-ProRule" id="PRU00843"/>
    </source>
</evidence>
<protein>
    <submittedName>
        <fullName evidence="4">Uncharacterized protein</fullName>
    </submittedName>
</protein>
<comment type="similarity">
    <text evidence="2">Belongs to the ATP:guanido phosphotransferase family.</text>
</comment>
<keyword evidence="3" id="KW-0418">Kinase</keyword>
<feature type="repeat" description="ANK" evidence="1">
    <location>
        <begin position="162"/>
        <end position="195"/>
    </location>
</feature>
<feature type="binding site" evidence="3">
    <location>
        <begin position="583"/>
        <end position="587"/>
    </location>
    <ligand>
        <name>ATP</name>
        <dbReference type="ChEBI" id="CHEBI:30616"/>
    </ligand>
</feature>
<dbReference type="InterPro" id="IPR022413">
    <property type="entry name" value="ATP-guanido_PTrfase_N"/>
</dbReference>
<evidence type="ECO:0000256" key="2">
    <source>
        <dbReference type="PROSITE-ProRule" id="PRU00842"/>
    </source>
</evidence>
<comment type="caution">
    <text evidence="3">Lacks conserved residue(s) required for the propagation of feature annotation.</text>
</comment>
<dbReference type="Gene3D" id="3.30.590.10">
    <property type="entry name" value="Glutamine synthetase/guanido kinase, catalytic domain"/>
    <property type="match status" value="1"/>
</dbReference>
<dbReference type="Pfam" id="PF02807">
    <property type="entry name" value="ATP-gua_PtransN"/>
    <property type="match status" value="1"/>
</dbReference>
<feature type="non-terminal residue" evidence="4">
    <location>
        <position position="1"/>
    </location>
</feature>
<accession>N6U5C7</accession>
<dbReference type="SUPFAM" id="SSF48403">
    <property type="entry name" value="Ankyrin repeat"/>
    <property type="match status" value="1"/>
</dbReference>
<dbReference type="PROSITE" id="PS50297">
    <property type="entry name" value="ANK_REP_REGION"/>
    <property type="match status" value="2"/>
</dbReference>
<dbReference type="InterPro" id="IPR036802">
    <property type="entry name" value="ATP-guanido_PTrfase_N_sf"/>
</dbReference>
<feature type="binding site" evidence="3">
    <location>
        <begin position="607"/>
        <end position="612"/>
    </location>
    <ligand>
        <name>ATP</name>
        <dbReference type="ChEBI" id="CHEBI:30616"/>
    </ligand>
</feature>
<dbReference type="GO" id="GO:0005524">
    <property type="term" value="F:ATP binding"/>
    <property type="evidence" value="ECO:0007669"/>
    <property type="project" value="UniProtKB-UniRule"/>
</dbReference>
<dbReference type="PANTHER" id="PTHR24172:SF4">
    <property type="entry name" value="ANK_REP_REGION DOMAIN-CONTAINING PROTEIN"/>
    <property type="match status" value="1"/>
</dbReference>
<dbReference type="Gene3D" id="1.25.40.20">
    <property type="entry name" value="Ankyrin repeat-containing domain"/>
    <property type="match status" value="1"/>
</dbReference>
<dbReference type="AlphaFoldDB" id="N6U5C7"/>